<sequence length="308" mass="34374">MAIVTPALIKSLFTGWNGDFQNGLEDAPSQYEKISTIVPSTTKSNTYGWLGKFPGMREWIGDRVINDMQAHGYQIVNRPFESTVGVDRDDIEDDNVGIYSPLFTEMGRAAGVQPDEMCFSALSNGFKTLCYDKQNFFDTDHPVYPAVDGKGEAKHVSNILAADGYTGQPWFVLDCSRAIKPVIFQQRKAPEMVAMDKVDDEQNFMRKLIRYGVDTRCEAGYSFWQLAYAAKAPLTADNVWSVISAMREFKSDGGRPLAVRPTHLVVPPSMEKLATQLLERELTVDSQGGTISNEMKGRLELIVGDYLQ</sequence>
<feature type="domain" description="Bacteriophage Mu GpT" evidence="1">
    <location>
        <begin position="9"/>
        <end position="307"/>
    </location>
</feature>
<protein>
    <submittedName>
        <fullName evidence="2">Mu-like prophage major head subunit gpT family protein</fullName>
    </submittedName>
</protein>
<dbReference type="InterPro" id="IPR018774">
    <property type="entry name" value="Phage_Mu_GpT"/>
</dbReference>
<reference evidence="2 3" key="1">
    <citation type="submission" date="2023-02" db="EMBL/GenBank/DDBJ databases">
        <title>Entomopathogenic bacteria.</title>
        <authorList>
            <person name="Machado R.A."/>
        </authorList>
    </citation>
    <scope>NUCLEOTIDE SEQUENCE [LARGE SCALE GENOMIC DNA]</scope>
    <source>
        <strain evidence="2 3">XENO-7</strain>
    </source>
</reference>
<name>A0ABT5LXL1_9GAMM</name>
<dbReference type="RefSeq" id="WP_273577807.1">
    <property type="nucleotide sequence ID" value="NZ_JAQRFO010000001.1"/>
</dbReference>
<proteinExistence type="predicted"/>
<accession>A0ABT5LXL1</accession>
<dbReference type="Proteomes" id="UP001214757">
    <property type="component" value="Unassembled WGS sequence"/>
</dbReference>
<keyword evidence="3" id="KW-1185">Reference proteome</keyword>
<organism evidence="2 3">
    <name type="scientific">Xenorhabdus aichiensis</name>
    <dbReference type="NCBI Taxonomy" id="3025874"/>
    <lineage>
        <taxon>Bacteria</taxon>
        <taxon>Pseudomonadati</taxon>
        <taxon>Pseudomonadota</taxon>
        <taxon>Gammaproteobacteria</taxon>
        <taxon>Enterobacterales</taxon>
        <taxon>Morganellaceae</taxon>
        <taxon>Xenorhabdus</taxon>
    </lineage>
</organism>
<evidence type="ECO:0000313" key="3">
    <source>
        <dbReference type="Proteomes" id="UP001214757"/>
    </source>
</evidence>
<gene>
    <name evidence="2" type="ORF">PSI22_00450</name>
</gene>
<comment type="caution">
    <text evidence="2">The sequence shown here is derived from an EMBL/GenBank/DDBJ whole genome shotgun (WGS) entry which is preliminary data.</text>
</comment>
<dbReference type="Pfam" id="PF10124">
    <property type="entry name" value="Mu-like_gpT"/>
    <property type="match status" value="1"/>
</dbReference>
<evidence type="ECO:0000259" key="1">
    <source>
        <dbReference type="Pfam" id="PF10124"/>
    </source>
</evidence>
<dbReference type="EMBL" id="JAQRFO010000001">
    <property type="protein sequence ID" value="MDC9620134.1"/>
    <property type="molecule type" value="Genomic_DNA"/>
</dbReference>
<evidence type="ECO:0000313" key="2">
    <source>
        <dbReference type="EMBL" id="MDC9620134.1"/>
    </source>
</evidence>